<sequence length="227" mass="25604">MRVALFSSRFDCPSRAAHARAMRRYSVARPIVARTSGDLITPAFPQLNRRRQNQVHEPVFFVAATKWPAWTFSGFNQGDLDEYQACRYWTRRAWKRSVDVRRGIRDAQRASASRSHRGRNVQCRQGASGLRSLGPLLLATGRIRLLRTAPSRMASSSAIPPSPASLRAPPSSRRTSWWPSRRRTSRRTPSLIISEGASAPSPFRARALPAPPSRHRSCRCCRRTQTA</sequence>
<dbReference type="AlphaFoldDB" id="A0A1G6TH87"/>
<dbReference type="Proteomes" id="UP000199245">
    <property type="component" value="Unassembled WGS sequence"/>
</dbReference>
<organism evidence="2 3">
    <name type="scientific">Bradyrhizobium brasilense</name>
    <dbReference type="NCBI Taxonomy" id="1419277"/>
    <lineage>
        <taxon>Bacteria</taxon>
        <taxon>Pseudomonadati</taxon>
        <taxon>Pseudomonadota</taxon>
        <taxon>Alphaproteobacteria</taxon>
        <taxon>Hyphomicrobiales</taxon>
        <taxon>Nitrobacteraceae</taxon>
        <taxon>Bradyrhizobium</taxon>
    </lineage>
</organism>
<accession>A0A1G6TH87</accession>
<protein>
    <submittedName>
        <fullName evidence="2">Uncharacterized protein</fullName>
    </submittedName>
</protein>
<feature type="compositionally biased region" description="Low complexity" evidence="1">
    <location>
        <begin position="151"/>
        <end position="179"/>
    </location>
</feature>
<name>A0A1G6TH87_9BRAD</name>
<evidence type="ECO:0000256" key="1">
    <source>
        <dbReference type="SAM" id="MobiDB-lite"/>
    </source>
</evidence>
<reference evidence="2 3" key="1">
    <citation type="submission" date="2016-10" db="EMBL/GenBank/DDBJ databases">
        <authorList>
            <person name="de Groot N.N."/>
        </authorList>
    </citation>
    <scope>NUCLEOTIDE SEQUENCE [LARGE SCALE GENOMIC DNA]</scope>
    <source>
        <strain evidence="2 3">R5</strain>
    </source>
</reference>
<evidence type="ECO:0000313" key="3">
    <source>
        <dbReference type="Proteomes" id="UP000199245"/>
    </source>
</evidence>
<feature type="compositionally biased region" description="Basic residues" evidence="1">
    <location>
        <begin position="213"/>
        <end position="227"/>
    </location>
</feature>
<evidence type="ECO:0000313" key="2">
    <source>
        <dbReference type="EMBL" id="SDD28224.1"/>
    </source>
</evidence>
<gene>
    <name evidence="2" type="ORF">SAMN05216337_1009145</name>
</gene>
<proteinExistence type="predicted"/>
<dbReference type="EMBL" id="FMZW01000009">
    <property type="protein sequence ID" value="SDD28224.1"/>
    <property type="molecule type" value="Genomic_DNA"/>
</dbReference>
<feature type="region of interest" description="Disordered" evidence="1">
    <location>
        <begin position="151"/>
        <end position="227"/>
    </location>
</feature>